<dbReference type="PROSITE" id="PS51186">
    <property type="entry name" value="GNAT"/>
    <property type="match status" value="1"/>
</dbReference>
<dbReference type="AlphaFoldDB" id="A0A845BJ50"/>
<dbReference type="PANTHER" id="PTHR43441:SF2">
    <property type="entry name" value="FAMILY ACETYLTRANSFERASE, PUTATIVE (AFU_ORTHOLOGUE AFUA_7G00850)-RELATED"/>
    <property type="match status" value="1"/>
</dbReference>
<dbReference type="GO" id="GO:1990189">
    <property type="term" value="F:protein N-terminal-serine acetyltransferase activity"/>
    <property type="evidence" value="ECO:0007669"/>
    <property type="project" value="TreeGrafter"/>
</dbReference>
<dbReference type="InterPro" id="IPR000182">
    <property type="entry name" value="GNAT_dom"/>
</dbReference>
<dbReference type="InterPro" id="IPR016181">
    <property type="entry name" value="Acyl_CoA_acyltransferase"/>
</dbReference>
<organism evidence="2 3">
    <name type="scientific">Craterilacuibacter sinensis</name>
    <dbReference type="NCBI Taxonomy" id="2686017"/>
    <lineage>
        <taxon>Bacteria</taxon>
        <taxon>Pseudomonadati</taxon>
        <taxon>Pseudomonadota</taxon>
        <taxon>Betaproteobacteria</taxon>
        <taxon>Neisseriales</taxon>
        <taxon>Neisseriaceae</taxon>
        <taxon>Craterilacuibacter</taxon>
    </lineage>
</organism>
<evidence type="ECO:0000313" key="2">
    <source>
        <dbReference type="EMBL" id="MXR35410.1"/>
    </source>
</evidence>
<reference evidence="2 3" key="1">
    <citation type="submission" date="2019-12" db="EMBL/GenBank/DDBJ databases">
        <title>Neisseriaceae gen. nov. sp. Genome sequencing and assembly.</title>
        <authorList>
            <person name="Liu Z."/>
            <person name="Li A."/>
        </authorList>
    </citation>
    <scope>NUCLEOTIDE SEQUENCE [LARGE SCALE GENOMIC DNA]</scope>
    <source>
        <strain evidence="2 3">B2N2-7</strain>
    </source>
</reference>
<dbReference type="Proteomes" id="UP000467214">
    <property type="component" value="Unassembled WGS sequence"/>
</dbReference>
<comment type="caution">
    <text evidence="2">The sequence shown here is derived from an EMBL/GenBank/DDBJ whole genome shotgun (WGS) entry which is preliminary data.</text>
</comment>
<evidence type="ECO:0000313" key="3">
    <source>
        <dbReference type="Proteomes" id="UP000467214"/>
    </source>
</evidence>
<dbReference type="SUPFAM" id="SSF55729">
    <property type="entry name" value="Acyl-CoA N-acyltransferases (Nat)"/>
    <property type="match status" value="1"/>
</dbReference>
<keyword evidence="2" id="KW-0808">Transferase</keyword>
<accession>A0A845BJ50</accession>
<dbReference type="InterPro" id="IPR051908">
    <property type="entry name" value="Ribosomal_N-acetyltransferase"/>
</dbReference>
<protein>
    <submittedName>
        <fullName evidence="2">GNAT family N-acetyltransferase</fullName>
    </submittedName>
</protein>
<dbReference type="Gene3D" id="3.40.630.30">
    <property type="match status" value="1"/>
</dbReference>
<dbReference type="GO" id="GO:0008999">
    <property type="term" value="F:protein-N-terminal-alanine acetyltransferase activity"/>
    <property type="evidence" value="ECO:0007669"/>
    <property type="project" value="TreeGrafter"/>
</dbReference>
<name>A0A845BJ50_9NEIS</name>
<proteinExistence type="predicted"/>
<dbReference type="Pfam" id="PF13302">
    <property type="entry name" value="Acetyltransf_3"/>
    <property type="match status" value="1"/>
</dbReference>
<dbReference type="EMBL" id="WSSB01000001">
    <property type="protein sequence ID" value="MXR35410.1"/>
    <property type="molecule type" value="Genomic_DNA"/>
</dbReference>
<evidence type="ECO:0000259" key="1">
    <source>
        <dbReference type="PROSITE" id="PS51186"/>
    </source>
</evidence>
<sequence>MAAEAEMDNFELNALGQPLGLPVPGWQGAPLPQKITLNGRYCRVEALDAARHGEALYAALAGDAAGWTYLGGRPDSLTDFMEKMLADESSTDPLFFAIVDDSGQAQGIVSYLRIDAPNGVIEMGWIHFSPRLQRSRVASEALFLLLQHAFALGYRRCEWKCDALNVPSREAALRLGFSYEGTFRQARVRPDGRNRDTAWFSLLDGEWPAVQQAFNDYLLPENFDAKGRQRRALAARRMS</sequence>
<dbReference type="FunFam" id="3.40.630.30:FF:000047">
    <property type="entry name" value="Acetyltransferase, GNAT family"/>
    <property type="match status" value="1"/>
</dbReference>
<gene>
    <name evidence="2" type="ORF">GQF02_00150</name>
</gene>
<keyword evidence="3" id="KW-1185">Reference proteome</keyword>
<feature type="domain" description="N-acetyltransferase" evidence="1">
    <location>
        <begin position="45"/>
        <end position="196"/>
    </location>
</feature>
<dbReference type="GO" id="GO:0005737">
    <property type="term" value="C:cytoplasm"/>
    <property type="evidence" value="ECO:0007669"/>
    <property type="project" value="TreeGrafter"/>
</dbReference>
<dbReference type="PANTHER" id="PTHR43441">
    <property type="entry name" value="RIBOSOMAL-PROTEIN-SERINE ACETYLTRANSFERASE"/>
    <property type="match status" value="1"/>
</dbReference>